<gene>
    <name evidence="1" type="ORF">FAES_3628</name>
</gene>
<dbReference type="HOGENOM" id="CLU_422588_0_0_10"/>
<dbReference type="KEGG" id="fae:FAES_3628"/>
<reference evidence="1 2" key="1">
    <citation type="journal article" date="2012" name="J. Bacteriol.">
        <title>Genome Sequence of Fibrella aestuarina BUZ 2T, a Filamentous Marine Bacterium.</title>
        <authorList>
            <person name="Filippini M."/>
            <person name="Qi W."/>
            <person name="Blom J."/>
            <person name="Goesmann A."/>
            <person name="Smits T.H."/>
            <person name="Bagheri H.C."/>
        </authorList>
    </citation>
    <scope>NUCLEOTIDE SEQUENCE [LARGE SCALE GENOMIC DNA]</scope>
    <source>
        <strain evidence="2">BUZ 2T</strain>
    </source>
</reference>
<evidence type="ECO:0000313" key="2">
    <source>
        <dbReference type="Proteomes" id="UP000011058"/>
    </source>
</evidence>
<evidence type="ECO:0000313" key="1">
    <source>
        <dbReference type="EMBL" id="CCH01635.1"/>
    </source>
</evidence>
<organism evidence="1 2">
    <name type="scientific">Fibrella aestuarina BUZ 2</name>
    <dbReference type="NCBI Taxonomy" id="1166018"/>
    <lineage>
        <taxon>Bacteria</taxon>
        <taxon>Pseudomonadati</taxon>
        <taxon>Bacteroidota</taxon>
        <taxon>Cytophagia</taxon>
        <taxon>Cytophagales</taxon>
        <taxon>Spirosomataceae</taxon>
        <taxon>Fibrella</taxon>
    </lineage>
</organism>
<dbReference type="OrthoDB" id="934761at2"/>
<protein>
    <submittedName>
        <fullName evidence="1">Uncharacterized protein</fullName>
    </submittedName>
</protein>
<dbReference type="eggNOG" id="ENOG5032VS0">
    <property type="taxonomic scope" value="Bacteria"/>
</dbReference>
<dbReference type="Proteomes" id="UP000011058">
    <property type="component" value="Chromosome"/>
</dbReference>
<dbReference type="RefSeq" id="WP_015332734.1">
    <property type="nucleotide sequence ID" value="NC_020054.1"/>
</dbReference>
<keyword evidence="2" id="KW-1185">Reference proteome</keyword>
<name>I0KBY2_9BACT</name>
<dbReference type="STRING" id="1166018.FAES_3628"/>
<proteinExistence type="predicted"/>
<dbReference type="AlphaFoldDB" id="I0KBY2"/>
<sequence length="648" mass="71098">MSVTLLTPPDLFALTQGGRMEATFSADGRLISTGTKAINKIAFGGTPLVEGQHIVLRWGSQLVELIVRTTPVEPYEIPAGDVSDAHLTAIIAILKDYYPLREAFTNFRIHVDTEGFLRFRGIRFDARQPGTAYMLVAGQQGNVLTLQPLAGVNPTYRDLYSVYVEVWMQTPGGSTNPDDFVRVTEQRLDVDAAGLASIDVGEVLHPLLDVDWPTWNVPALERSKNSGRAYFLAFSEAWGNPMRPGCMQRTEPFWAYLGGADYRRRADGGFSLTGRLVGATAGADRALRLGTDGARYLAPDATEYLTFLNTRVFLASVRLDCTLTFDDNSTATFTNLLAPSAWARGEKLTLPVGPLQLGLLAKVPAGRYLREYSVRLYSGSSPISQAYRYVLDYARRPWSRPFAYLNSLGAVATLTGWGKGASEWNRFGELAERALPADYALQEGEYSEYDVALQQSVEVVTGFRTKADLRGWFDFYRSPHKLRLARQGAALLPLPIALASKSIKEAKDGETLYAHAFSYVYRYRESYWGDDEPGDAPPPPGFQPVGAVSISLPQVINSVDATVPAVARQLTAADLTTMKQVAAFGNHATQGYLNQQLGDQLYVPKAQATQQQSETGTRLSALAQQLARLQPIRARATYVAPTVPPTNA</sequence>
<dbReference type="EMBL" id="HE796683">
    <property type="protein sequence ID" value="CCH01635.1"/>
    <property type="molecule type" value="Genomic_DNA"/>
</dbReference>
<accession>I0KBY2</accession>